<evidence type="ECO:0000313" key="7">
    <source>
        <dbReference type="EMBL" id="GCD40582.1"/>
    </source>
</evidence>
<proteinExistence type="predicted"/>
<dbReference type="PANTHER" id="PTHR42718:SF39">
    <property type="entry name" value="ACTINORHODIN TRANSPORTER-RELATED"/>
    <property type="match status" value="1"/>
</dbReference>
<accession>A0A401VU57</accession>
<dbReference type="SUPFAM" id="SSF103473">
    <property type="entry name" value="MFS general substrate transporter"/>
    <property type="match status" value="1"/>
</dbReference>
<sequence>MPSPVPEGVLIHGTSIQWFTTACTLPFAVLLITGGRLGDIAGRRRMSVIGGDLATLSGWSWEAIVAGLLALGPVSLGVGLFGLAFFTIALQPLRPQGIGSAAGRLNAVQQLGATLGVPALGSVYLGNAAYGGPSAALHAVQVAFWVAVALVAVSFGITRLMMAPKGLSGGRAGTPR</sequence>
<dbReference type="InterPro" id="IPR036259">
    <property type="entry name" value="MFS_trans_sf"/>
</dbReference>
<dbReference type="GO" id="GO:0016020">
    <property type="term" value="C:membrane"/>
    <property type="evidence" value="ECO:0007669"/>
    <property type="project" value="UniProtKB-SubCell"/>
</dbReference>
<reference evidence="7 8" key="1">
    <citation type="submission" date="2018-11" db="EMBL/GenBank/DDBJ databases">
        <title>Whole genome sequence of Streptomyces paromomycinus NBRC 15454(T).</title>
        <authorList>
            <person name="Komaki H."/>
            <person name="Tamura T."/>
        </authorList>
    </citation>
    <scope>NUCLEOTIDE SEQUENCE [LARGE SCALE GENOMIC DNA]</scope>
    <source>
        <strain evidence="7 8">NBRC 15454</strain>
    </source>
</reference>
<dbReference type="RefSeq" id="WP_174857108.1">
    <property type="nucleotide sequence ID" value="NZ_BHZD01000001.1"/>
</dbReference>
<feature type="transmembrane region" description="Helical" evidence="6">
    <location>
        <begin position="63"/>
        <end position="90"/>
    </location>
</feature>
<keyword evidence="3 6" id="KW-1133">Transmembrane helix</keyword>
<keyword evidence="4 6" id="KW-0472">Membrane</keyword>
<comment type="caution">
    <text evidence="7">The sequence shown here is derived from an EMBL/GenBank/DDBJ whole genome shotgun (WGS) entry which is preliminary data.</text>
</comment>
<evidence type="ECO:0000256" key="2">
    <source>
        <dbReference type="ARBA" id="ARBA00022692"/>
    </source>
</evidence>
<evidence type="ECO:0000256" key="5">
    <source>
        <dbReference type="ARBA" id="ARBA00023251"/>
    </source>
</evidence>
<dbReference type="EMBL" id="BHZD01000001">
    <property type="protein sequence ID" value="GCD40582.1"/>
    <property type="molecule type" value="Genomic_DNA"/>
</dbReference>
<evidence type="ECO:0000256" key="3">
    <source>
        <dbReference type="ARBA" id="ARBA00022989"/>
    </source>
</evidence>
<dbReference type="GO" id="GO:0046677">
    <property type="term" value="P:response to antibiotic"/>
    <property type="evidence" value="ECO:0007669"/>
    <property type="project" value="UniProtKB-KW"/>
</dbReference>
<gene>
    <name evidence="7" type="primary">actII-2</name>
    <name evidence="7" type="ORF">GKJPGBOP_00235</name>
</gene>
<dbReference type="Gene3D" id="1.20.1250.20">
    <property type="entry name" value="MFS general substrate transporter like domains"/>
    <property type="match status" value="1"/>
</dbReference>
<evidence type="ECO:0000313" key="8">
    <source>
        <dbReference type="Proteomes" id="UP000286746"/>
    </source>
</evidence>
<keyword evidence="2 6" id="KW-0812">Transmembrane</keyword>
<dbReference type="Proteomes" id="UP000286746">
    <property type="component" value="Unassembled WGS sequence"/>
</dbReference>
<evidence type="ECO:0000256" key="1">
    <source>
        <dbReference type="ARBA" id="ARBA00004141"/>
    </source>
</evidence>
<organism evidence="7 8">
    <name type="scientific">Streptomyces paromomycinus</name>
    <name type="common">Streptomyces rimosus subsp. paromomycinus</name>
    <dbReference type="NCBI Taxonomy" id="92743"/>
    <lineage>
        <taxon>Bacteria</taxon>
        <taxon>Bacillati</taxon>
        <taxon>Actinomycetota</taxon>
        <taxon>Actinomycetes</taxon>
        <taxon>Kitasatosporales</taxon>
        <taxon>Streptomycetaceae</taxon>
        <taxon>Streptomyces</taxon>
    </lineage>
</organism>
<keyword evidence="5" id="KW-0046">Antibiotic resistance</keyword>
<keyword evidence="8" id="KW-1185">Reference proteome</keyword>
<protein>
    <submittedName>
        <fullName evidence="7">Putative actinorhodin transporter</fullName>
    </submittedName>
</protein>
<dbReference type="AlphaFoldDB" id="A0A401VU57"/>
<dbReference type="PANTHER" id="PTHR42718">
    <property type="entry name" value="MAJOR FACILITATOR SUPERFAMILY MULTIDRUG TRANSPORTER MFSC"/>
    <property type="match status" value="1"/>
</dbReference>
<name>A0A401VU57_STREY</name>
<feature type="transmembrane region" description="Helical" evidence="6">
    <location>
        <begin position="142"/>
        <end position="162"/>
    </location>
</feature>
<evidence type="ECO:0000256" key="6">
    <source>
        <dbReference type="SAM" id="Phobius"/>
    </source>
</evidence>
<evidence type="ECO:0000256" key="4">
    <source>
        <dbReference type="ARBA" id="ARBA00023136"/>
    </source>
</evidence>
<comment type="subcellular location">
    <subcellularLocation>
        <location evidence="1">Membrane</location>
        <topology evidence="1">Multi-pass membrane protein</topology>
    </subcellularLocation>
</comment>